<dbReference type="GO" id="GO:0015031">
    <property type="term" value="P:protein transport"/>
    <property type="evidence" value="ECO:0007669"/>
    <property type="project" value="InterPro"/>
</dbReference>
<protein>
    <recommendedName>
        <fullName evidence="3">Trigger factor C-terminal domain-containing protein</fullName>
    </recommendedName>
</protein>
<dbReference type="InterPro" id="IPR008880">
    <property type="entry name" value="Trigger_fac_C"/>
</dbReference>
<dbReference type="EMBL" id="WKZA01000051">
    <property type="protein sequence ID" value="MSA95475.1"/>
    <property type="molecule type" value="Genomic_DNA"/>
</dbReference>
<dbReference type="InterPro" id="IPR027304">
    <property type="entry name" value="Trigger_fact/SurA_dom_sf"/>
</dbReference>
<dbReference type="RefSeq" id="WP_154270591.1">
    <property type="nucleotide sequence ID" value="NZ_JAJCHO010000009.1"/>
</dbReference>
<dbReference type="AlphaFoldDB" id="A0A7K0ID53"/>
<dbReference type="GO" id="GO:0003755">
    <property type="term" value="F:peptidyl-prolyl cis-trans isomerase activity"/>
    <property type="evidence" value="ECO:0007669"/>
    <property type="project" value="UniProtKB-KW"/>
</dbReference>
<dbReference type="Pfam" id="PF05698">
    <property type="entry name" value="Trigger_C"/>
    <property type="match status" value="1"/>
</dbReference>
<evidence type="ECO:0000259" key="3">
    <source>
        <dbReference type="Pfam" id="PF05698"/>
    </source>
</evidence>
<evidence type="ECO:0000256" key="2">
    <source>
        <dbReference type="ARBA" id="ARBA00023235"/>
    </source>
</evidence>
<dbReference type="Gene3D" id="3.10.50.40">
    <property type="match status" value="1"/>
</dbReference>
<sequence>MIKEKYGDFTLSSYDPVVLTLPEFTISEQEVAAEMKRIASRHSANITVGPHPIHADDMVLINIETREGESLFPGLTHDHVDVQLGVGSLPEEVEIALLGHEVGDTVEATFGYVDYSQVASDRESPADGGCGAGETGEPDEMLLTSRVEILALRRFVTPDITDAWVEQNIALANTVREFREKTAARLLRERRRDYTKNVEHLVMGELAKRLVEEIPEEVVKSVTKQMIREFDKFVEQYDLDRASYLSIEGIGDVDFAEQIARDARERVAQDISLASWAAHYGVELESCDVDFMFGEPTPERTYEARIEAEQSGQIEVFEDLALRAKTAEHVTRGTVFLKSDGRVDEDFKQDIDLKYRKQRMVRAHATSDPMLKPPLVSC</sequence>
<feature type="domain" description="Trigger factor C-terminal" evidence="3">
    <location>
        <begin position="174"/>
        <end position="276"/>
    </location>
</feature>
<keyword evidence="2" id="KW-0413">Isomerase</keyword>
<dbReference type="InterPro" id="IPR037041">
    <property type="entry name" value="Trigger_fac_C_sf"/>
</dbReference>
<comment type="caution">
    <text evidence="4">The sequence shown here is derived from an EMBL/GenBank/DDBJ whole genome shotgun (WGS) entry which is preliminary data.</text>
</comment>
<dbReference type="Gene3D" id="1.10.3120.10">
    <property type="entry name" value="Trigger factor, C-terminal domain"/>
    <property type="match status" value="1"/>
</dbReference>
<evidence type="ECO:0000313" key="4">
    <source>
        <dbReference type="EMBL" id="MSA95475.1"/>
    </source>
</evidence>
<organism evidence="4 5">
    <name type="scientific">Gordonibacter urolithinfaciens</name>
    <dbReference type="NCBI Taxonomy" id="1335613"/>
    <lineage>
        <taxon>Bacteria</taxon>
        <taxon>Bacillati</taxon>
        <taxon>Actinomycetota</taxon>
        <taxon>Coriobacteriia</taxon>
        <taxon>Eggerthellales</taxon>
        <taxon>Eggerthellaceae</taxon>
        <taxon>Gordonibacter</taxon>
    </lineage>
</organism>
<reference evidence="4 5" key="1">
    <citation type="journal article" date="2019" name="Nat. Med.">
        <title>A library of human gut bacterial isolates paired with longitudinal multiomics data enables mechanistic microbiome research.</title>
        <authorList>
            <person name="Poyet M."/>
            <person name="Groussin M."/>
            <person name="Gibbons S.M."/>
            <person name="Avila-Pacheco J."/>
            <person name="Jiang X."/>
            <person name="Kearney S.M."/>
            <person name="Perrotta A.R."/>
            <person name="Berdy B."/>
            <person name="Zhao S."/>
            <person name="Lieberman T.D."/>
            <person name="Swanson P.K."/>
            <person name="Smith M."/>
            <person name="Roesemann S."/>
            <person name="Alexander J.E."/>
            <person name="Rich S.A."/>
            <person name="Livny J."/>
            <person name="Vlamakis H."/>
            <person name="Clish C."/>
            <person name="Bullock K."/>
            <person name="Deik A."/>
            <person name="Scott J."/>
            <person name="Pierce K.A."/>
            <person name="Xavier R.J."/>
            <person name="Alm E.J."/>
        </authorList>
    </citation>
    <scope>NUCLEOTIDE SEQUENCE [LARGE SCALE GENOMIC DNA]</scope>
    <source>
        <strain evidence="4 5">BIOML-A1</strain>
    </source>
</reference>
<proteinExistence type="predicted"/>
<dbReference type="GO" id="GO:0006457">
    <property type="term" value="P:protein folding"/>
    <property type="evidence" value="ECO:0007669"/>
    <property type="project" value="InterPro"/>
</dbReference>
<name>A0A7K0ID53_9ACTN</name>
<dbReference type="SUPFAM" id="SSF54534">
    <property type="entry name" value="FKBP-like"/>
    <property type="match status" value="1"/>
</dbReference>
<keyword evidence="1" id="KW-0697">Rotamase</keyword>
<dbReference type="SUPFAM" id="SSF109998">
    <property type="entry name" value="Triger factor/SurA peptide-binding domain-like"/>
    <property type="match status" value="1"/>
</dbReference>
<gene>
    <name evidence="4" type="ORF">GKG38_10505</name>
</gene>
<dbReference type="Proteomes" id="UP000462865">
    <property type="component" value="Unassembled WGS sequence"/>
</dbReference>
<dbReference type="InterPro" id="IPR046357">
    <property type="entry name" value="PPIase_dom_sf"/>
</dbReference>
<evidence type="ECO:0000256" key="1">
    <source>
        <dbReference type="ARBA" id="ARBA00023110"/>
    </source>
</evidence>
<evidence type="ECO:0000313" key="5">
    <source>
        <dbReference type="Proteomes" id="UP000462865"/>
    </source>
</evidence>
<accession>A0A7K0ID53</accession>